<dbReference type="RefSeq" id="WP_197352660.1">
    <property type="nucleotide sequence ID" value="NZ_CP048882.1"/>
</dbReference>
<dbReference type="GO" id="GO:0003700">
    <property type="term" value="F:DNA-binding transcription factor activity"/>
    <property type="evidence" value="ECO:0007669"/>
    <property type="project" value="InterPro"/>
</dbReference>
<reference evidence="4" key="1">
    <citation type="submission" date="2020-02" db="EMBL/GenBank/DDBJ databases">
        <title>Streptomyces sp. ASO4wet.</title>
        <authorList>
            <person name="Risdian C."/>
            <person name="Landwehr W."/>
            <person name="Schupp P."/>
            <person name="Wink J."/>
        </authorList>
    </citation>
    <scope>NUCLEOTIDE SEQUENCE [LARGE SCALE GENOMIC DNA]</scope>
    <source>
        <strain evidence="4">ASO4wet</strain>
    </source>
</reference>
<keyword evidence="4" id="KW-1185">Reference proteome</keyword>
<dbReference type="InterPro" id="IPR000835">
    <property type="entry name" value="HTH_MarR-typ"/>
</dbReference>
<evidence type="ECO:0000313" key="4">
    <source>
        <dbReference type="Proteomes" id="UP000595046"/>
    </source>
</evidence>
<sequence>MRPEDEFAALRARAAGDPHVLGVVLSGSQAREGAATSRSDHDVLLVVDDAGETSAARRRGQIALEGSLTSGELAGRTGLTTGATTRLIGRLEKAGYVRRTAGPPDRRTAGPPDRRPRRPTPGRGRTCSGRGRRRSPGGRGRPGPRFP</sequence>
<dbReference type="EMBL" id="CP048882">
    <property type="protein sequence ID" value="QPP08882.1"/>
    <property type="molecule type" value="Genomic_DNA"/>
</dbReference>
<dbReference type="Pfam" id="PF12802">
    <property type="entry name" value="MarR_2"/>
    <property type="match status" value="1"/>
</dbReference>
<name>A0A7T1T9I5_9ACTN</name>
<dbReference type="InterPro" id="IPR043519">
    <property type="entry name" value="NT_sf"/>
</dbReference>
<feature type="domain" description="HTH marR-type" evidence="2">
    <location>
        <begin position="62"/>
        <end position="107"/>
    </location>
</feature>
<evidence type="ECO:0000259" key="2">
    <source>
        <dbReference type="Pfam" id="PF12802"/>
    </source>
</evidence>
<dbReference type="InterPro" id="IPR036390">
    <property type="entry name" value="WH_DNA-bd_sf"/>
</dbReference>
<organism evidence="3 4">
    <name type="scientific">Streptomyces bathyalis</name>
    <dbReference type="NCBI Taxonomy" id="2710756"/>
    <lineage>
        <taxon>Bacteria</taxon>
        <taxon>Bacillati</taxon>
        <taxon>Actinomycetota</taxon>
        <taxon>Actinomycetes</taxon>
        <taxon>Kitasatosporales</taxon>
        <taxon>Streptomycetaceae</taxon>
        <taxon>Streptomyces</taxon>
    </lineage>
</organism>
<feature type="compositionally biased region" description="Basic and acidic residues" evidence="1">
    <location>
        <begin position="104"/>
        <end position="114"/>
    </location>
</feature>
<dbReference type="Proteomes" id="UP000595046">
    <property type="component" value="Chromosome"/>
</dbReference>
<dbReference type="SUPFAM" id="SSF46785">
    <property type="entry name" value="Winged helix' DNA-binding domain"/>
    <property type="match status" value="1"/>
</dbReference>
<feature type="region of interest" description="Disordered" evidence="1">
    <location>
        <begin position="75"/>
        <end position="147"/>
    </location>
</feature>
<evidence type="ECO:0000313" key="3">
    <source>
        <dbReference type="EMBL" id="QPP08882.1"/>
    </source>
</evidence>
<gene>
    <name evidence="3" type="ORF">G4Z16_23500</name>
</gene>
<feature type="compositionally biased region" description="Low complexity" evidence="1">
    <location>
        <begin position="75"/>
        <end position="88"/>
    </location>
</feature>
<proteinExistence type="predicted"/>
<dbReference type="SUPFAM" id="SSF81301">
    <property type="entry name" value="Nucleotidyltransferase"/>
    <property type="match status" value="1"/>
</dbReference>
<dbReference type="Gene3D" id="1.10.10.10">
    <property type="entry name" value="Winged helix-like DNA-binding domain superfamily/Winged helix DNA-binding domain"/>
    <property type="match status" value="1"/>
</dbReference>
<dbReference type="KEGG" id="sbat:G4Z16_23500"/>
<dbReference type="AlphaFoldDB" id="A0A7T1T9I5"/>
<protein>
    <submittedName>
        <fullName evidence="3">MarR family transcriptional regulator</fullName>
    </submittedName>
</protein>
<evidence type="ECO:0000256" key="1">
    <source>
        <dbReference type="SAM" id="MobiDB-lite"/>
    </source>
</evidence>
<accession>A0A7T1T9I5</accession>
<dbReference type="InterPro" id="IPR036388">
    <property type="entry name" value="WH-like_DNA-bd_sf"/>
</dbReference>